<dbReference type="GO" id="GO:0009055">
    <property type="term" value="F:electron transfer activity"/>
    <property type="evidence" value="ECO:0007669"/>
    <property type="project" value="InterPro"/>
</dbReference>
<proteinExistence type="predicted"/>
<organism evidence="9 10">
    <name type="scientific">Haloarcula vallismortis</name>
    <name type="common">Halobacterium vallismortis</name>
    <dbReference type="NCBI Taxonomy" id="28442"/>
    <lineage>
        <taxon>Archaea</taxon>
        <taxon>Methanobacteriati</taxon>
        <taxon>Methanobacteriota</taxon>
        <taxon>Stenosarchaea group</taxon>
        <taxon>Halobacteria</taxon>
        <taxon>Halobacteriales</taxon>
        <taxon>Haloarculaceae</taxon>
        <taxon>Haloarcula</taxon>
    </lineage>
</organism>
<dbReference type="SUPFAM" id="SSF81342">
    <property type="entry name" value="Transmembrane di-heme cytochromes"/>
    <property type="match status" value="1"/>
</dbReference>
<protein>
    <submittedName>
        <fullName evidence="9">Cytochrome b subunit of formate dehydrogenase</fullName>
    </submittedName>
</protein>
<dbReference type="STRING" id="28442.SAMN05443574_11492"/>
<feature type="region of interest" description="Disordered" evidence="6">
    <location>
        <begin position="319"/>
        <end position="349"/>
    </location>
</feature>
<feature type="transmembrane region" description="Helical" evidence="7">
    <location>
        <begin position="137"/>
        <end position="157"/>
    </location>
</feature>
<dbReference type="InterPro" id="IPR016174">
    <property type="entry name" value="Di-haem_cyt_TM"/>
</dbReference>
<evidence type="ECO:0000256" key="3">
    <source>
        <dbReference type="ARBA" id="ARBA00022692"/>
    </source>
</evidence>
<feature type="transmembrane region" description="Helical" evidence="7">
    <location>
        <begin position="169"/>
        <end position="194"/>
    </location>
</feature>
<evidence type="ECO:0000313" key="10">
    <source>
        <dbReference type="Proteomes" id="UP000182573"/>
    </source>
</evidence>
<dbReference type="RefSeq" id="WP_004516218.1">
    <property type="nucleotide sequence ID" value="NZ_FNOF01000014.1"/>
</dbReference>
<reference evidence="9 10" key="1">
    <citation type="submission" date="2016-10" db="EMBL/GenBank/DDBJ databases">
        <authorList>
            <person name="de Groot N.N."/>
        </authorList>
    </citation>
    <scope>NUCLEOTIDE SEQUENCE [LARGE SCALE GENOMIC DNA]</scope>
    <source>
        <strain evidence="9 10">DSM 3756</strain>
    </source>
</reference>
<evidence type="ECO:0000256" key="2">
    <source>
        <dbReference type="ARBA" id="ARBA00022475"/>
    </source>
</evidence>
<feature type="transmembrane region" description="Helical" evidence="7">
    <location>
        <begin position="244"/>
        <end position="264"/>
    </location>
</feature>
<keyword evidence="3 7" id="KW-0812">Transmembrane</keyword>
<evidence type="ECO:0000313" key="9">
    <source>
        <dbReference type="EMBL" id="SDX10530.1"/>
    </source>
</evidence>
<feature type="transmembrane region" description="Helical" evidence="7">
    <location>
        <begin position="12"/>
        <end position="35"/>
    </location>
</feature>
<dbReference type="EMBL" id="FNOF01000014">
    <property type="protein sequence ID" value="SDX10530.1"/>
    <property type="molecule type" value="Genomic_DNA"/>
</dbReference>
<dbReference type="GO" id="GO:0005886">
    <property type="term" value="C:plasma membrane"/>
    <property type="evidence" value="ECO:0007669"/>
    <property type="project" value="UniProtKB-SubCell"/>
</dbReference>
<keyword evidence="5 7" id="KW-0472">Membrane</keyword>
<dbReference type="AlphaFoldDB" id="A0A1H2YZD2"/>
<evidence type="ECO:0000256" key="5">
    <source>
        <dbReference type="ARBA" id="ARBA00023136"/>
    </source>
</evidence>
<dbReference type="InterPro" id="IPR011577">
    <property type="entry name" value="Cyt_b561_bac/Ni-Hgenase"/>
</dbReference>
<dbReference type="Pfam" id="PF01292">
    <property type="entry name" value="Ni_hydr_CYTB"/>
    <property type="match status" value="1"/>
</dbReference>
<sequence>MSNLDHGKFTRVTTLFHSLLGLDVFLLFFTGYAIMFNDELWWMLTLMGGASGVTAIHRITGIGLVALVIFWITLQIISSTGRSNFSKILPGKDDIDAFIQDIQFVLGRADERHPSARQFGGYKADEVPLLSYIGKGVVFIFSIELTLLAISGLLIWSKTGLAAMFQTKAAAMAFVTFHGLLGVIMLMGVMFHIFEHGMHPAFYPVETKAFIPRSMVPEHHGDEDEEPDTTGIERLSLSPSWRTVSTIFGAMTVIGIVSVLIGSIFDEGYPVPRELAIGGGPSSILLTVGINLGMVVLGVGLVLSMYGNVLRIRWEQQLEEEREQPTAADGGEPQTDGGQPNADDAESEN</sequence>
<feature type="transmembrane region" description="Helical" evidence="7">
    <location>
        <begin position="284"/>
        <end position="306"/>
    </location>
</feature>
<dbReference type="GO" id="GO:0022904">
    <property type="term" value="P:respiratory electron transport chain"/>
    <property type="evidence" value="ECO:0007669"/>
    <property type="project" value="InterPro"/>
</dbReference>
<feature type="transmembrane region" description="Helical" evidence="7">
    <location>
        <begin position="55"/>
        <end position="77"/>
    </location>
</feature>
<feature type="domain" description="Cytochrome b561 bacterial/Ni-hydrogenase" evidence="8">
    <location>
        <begin position="9"/>
        <end position="204"/>
    </location>
</feature>
<evidence type="ECO:0000259" key="8">
    <source>
        <dbReference type="Pfam" id="PF01292"/>
    </source>
</evidence>
<evidence type="ECO:0000256" key="7">
    <source>
        <dbReference type="SAM" id="Phobius"/>
    </source>
</evidence>
<dbReference type="Gene3D" id="1.20.950.20">
    <property type="entry name" value="Transmembrane di-heme cytochromes, Chain C"/>
    <property type="match status" value="1"/>
</dbReference>
<keyword evidence="4 7" id="KW-1133">Transmembrane helix</keyword>
<evidence type="ECO:0000256" key="1">
    <source>
        <dbReference type="ARBA" id="ARBA00004651"/>
    </source>
</evidence>
<accession>A0A1H2YZD2</accession>
<dbReference type="Proteomes" id="UP000182573">
    <property type="component" value="Unassembled WGS sequence"/>
</dbReference>
<evidence type="ECO:0000256" key="6">
    <source>
        <dbReference type="SAM" id="MobiDB-lite"/>
    </source>
</evidence>
<comment type="subcellular location">
    <subcellularLocation>
        <location evidence="1">Cell membrane</location>
        <topology evidence="1">Multi-pass membrane protein</topology>
    </subcellularLocation>
</comment>
<keyword evidence="2" id="KW-1003">Cell membrane</keyword>
<name>A0A1H2YZD2_HALVA</name>
<gene>
    <name evidence="9" type="ORF">SAMN05443574_11492</name>
</gene>
<evidence type="ECO:0000256" key="4">
    <source>
        <dbReference type="ARBA" id="ARBA00022989"/>
    </source>
</evidence>